<dbReference type="KEGG" id="pwn:QNH46_03645"/>
<keyword evidence="2" id="KW-1003">Cell membrane</keyword>
<feature type="domain" description="HD-GYP" evidence="7">
    <location>
        <begin position="309"/>
        <end position="501"/>
    </location>
</feature>
<dbReference type="CDD" id="cd00077">
    <property type="entry name" value="HDc"/>
    <property type="match status" value="1"/>
</dbReference>
<evidence type="ECO:0000256" key="3">
    <source>
        <dbReference type="ARBA" id="ARBA00023136"/>
    </source>
</evidence>
<comment type="subcellular location">
    <subcellularLocation>
        <location evidence="1">Cell membrane</location>
    </subcellularLocation>
</comment>
<feature type="transmembrane region" description="Helical" evidence="4">
    <location>
        <begin position="107"/>
        <end position="126"/>
    </location>
</feature>
<dbReference type="PROSITE" id="PS51831">
    <property type="entry name" value="HD"/>
    <property type="match status" value="1"/>
</dbReference>
<evidence type="ECO:0000259" key="7">
    <source>
        <dbReference type="PROSITE" id="PS51832"/>
    </source>
</evidence>
<feature type="transmembrane region" description="Helical" evidence="4">
    <location>
        <begin position="16"/>
        <end position="36"/>
    </location>
</feature>
<evidence type="ECO:0000259" key="6">
    <source>
        <dbReference type="PROSITE" id="PS51831"/>
    </source>
</evidence>
<evidence type="ECO:0000256" key="1">
    <source>
        <dbReference type="ARBA" id="ARBA00004236"/>
    </source>
</evidence>
<dbReference type="PROSITE" id="PS50885">
    <property type="entry name" value="HAMP"/>
    <property type="match status" value="1"/>
</dbReference>
<dbReference type="InterPro" id="IPR003607">
    <property type="entry name" value="HD/PDEase_dom"/>
</dbReference>
<dbReference type="InterPro" id="IPR006674">
    <property type="entry name" value="HD_domain"/>
</dbReference>
<dbReference type="RefSeq" id="WP_283926970.1">
    <property type="nucleotide sequence ID" value="NZ_CP126084.1"/>
</dbReference>
<dbReference type="PROSITE" id="PS51832">
    <property type="entry name" value="HD_GYP"/>
    <property type="match status" value="1"/>
</dbReference>
<dbReference type="PANTHER" id="PTHR43155:SF2">
    <property type="entry name" value="CYCLIC DI-GMP PHOSPHODIESTERASE PA4108"/>
    <property type="match status" value="1"/>
</dbReference>
<dbReference type="GO" id="GO:0005886">
    <property type="term" value="C:plasma membrane"/>
    <property type="evidence" value="ECO:0007669"/>
    <property type="project" value="UniProtKB-SubCell"/>
</dbReference>
<dbReference type="Pfam" id="PF13487">
    <property type="entry name" value="HD_5"/>
    <property type="match status" value="1"/>
</dbReference>
<evidence type="ECO:0000259" key="5">
    <source>
        <dbReference type="PROSITE" id="PS50885"/>
    </source>
</evidence>
<feature type="transmembrane region" description="Helical" evidence="4">
    <location>
        <begin position="198"/>
        <end position="219"/>
    </location>
</feature>
<protein>
    <submittedName>
        <fullName evidence="8">HD domain-containing protein</fullName>
    </submittedName>
</protein>
<evidence type="ECO:0000313" key="8">
    <source>
        <dbReference type="EMBL" id="WHX49787.1"/>
    </source>
</evidence>
<organism evidence="8 9">
    <name type="scientific">Paenibacillus woosongensis</name>
    <dbReference type="NCBI Taxonomy" id="307580"/>
    <lineage>
        <taxon>Bacteria</taxon>
        <taxon>Bacillati</taxon>
        <taxon>Bacillota</taxon>
        <taxon>Bacilli</taxon>
        <taxon>Bacillales</taxon>
        <taxon>Paenibacillaceae</taxon>
        <taxon>Paenibacillus</taxon>
    </lineage>
</organism>
<dbReference type="AlphaFoldDB" id="A0AA95IAY5"/>
<dbReference type="Gene3D" id="6.10.340.10">
    <property type="match status" value="1"/>
</dbReference>
<feature type="transmembrane region" description="Helical" evidence="4">
    <location>
        <begin position="48"/>
        <end position="68"/>
    </location>
</feature>
<feature type="domain" description="HAMP" evidence="5">
    <location>
        <begin position="255"/>
        <end position="307"/>
    </location>
</feature>
<name>A0AA95IAY5_9BACL</name>
<keyword evidence="4" id="KW-0812">Transmembrane</keyword>
<keyword evidence="3 4" id="KW-0472">Membrane</keyword>
<feature type="transmembrane region" description="Helical" evidence="4">
    <location>
        <begin position="231"/>
        <end position="253"/>
    </location>
</feature>
<dbReference type="GO" id="GO:0007165">
    <property type="term" value="P:signal transduction"/>
    <property type="evidence" value="ECO:0007669"/>
    <property type="project" value="InterPro"/>
</dbReference>
<feature type="transmembrane region" description="Helical" evidence="4">
    <location>
        <begin position="138"/>
        <end position="160"/>
    </location>
</feature>
<dbReference type="SUPFAM" id="SSF109604">
    <property type="entry name" value="HD-domain/PDEase-like"/>
    <property type="match status" value="1"/>
</dbReference>
<evidence type="ECO:0000256" key="2">
    <source>
        <dbReference type="ARBA" id="ARBA00022475"/>
    </source>
</evidence>
<dbReference type="Gene3D" id="1.10.3210.10">
    <property type="entry name" value="Hypothetical protein af1432"/>
    <property type="match status" value="1"/>
</dbReference>
<keyword evidence="4" id="KW-1133">Transmembrane helix</keyword>
<sequence>MSISLSVYKTFYSRLLLNYIAGSLAAVISIASLIIFAFKESPRNEYAWMLAVMFVSIAAMLGLEWAVFSRQIRPIRQAFHEPVGTFTDMQSIYLKTHRLPALTVKRIIGPHLFGLAVPAASLSLWLVSAGQLSIPPYYVLLALLGGAFLAGMHALIEFYLTSHFIRPVLEEMQFQSLQLFGRELTLGGRVLISIKRKLRWSFFLIGAFPLLLYNLAVQFRLGDWNVDHSAYWKWAGIVLLIGLGFAFFGSRLLTRELETPIQHLYERMAEVKVGYLRTEASDLFSDEFSRLVSGFNHMLRGVRIQTARNDQLVESYFATLAAALDARDPYTAGHSLRVAEYAVQIGNLARLPKHVVDQLRKAALLHDIGKIGIPDAVLLKEGQLSEEEWEQIKAHPVLGEAILKQIEPADEMAAFLPGVRSHHERYDGAGYPDGLKGEEIPLFGRIIAVADAFDAMTSDRPYRKGMDAATAICILEKGKGTQWDPYFVGLFVQAYYEKQTS</sequence>
<dbReference type="Proteomes" id="UP001177943">
    <property type="component" value="Chromosome"/>
</dbReference>
<dbReference type="InterPro" id="IPR037522">
    <property type="entry name" value="HD_GYP_dom"/>
</dbReference>
<dbReference type="EMBL" id="CP126084">
    <property type="protein sequence ID" value="WHX49787.1"/>
    <property type="molecule type" value="Genomic_DNA"/>
</dbReference>
<dbReference type="SMART" id="SM00304">
    <property type="entry name" value="HAMP"/>
    <property type="match status" value="1"/>
</dbReference>
<gene>
    <name evidence="8" type="ORF">QNH46_03645</name>
</gene>
<dbReference type="PANTHER" id="PTHR43155">
    <property type="entry name" value="CYCLIC DI-GMP PHOSPHODIESTERASE PA4108-RELATED"/>
    <property type="match status" value="1"/>
</dbReference>
<dbReference type="SMART" id="SM00471">
    <property type="entry name" value="HDc"/>
    <property type="match status" value="1"/>
</dbReference>
<dbReference type="InterPro" id="IPR003660">
    <property type="entry name" value="HAMP_dom"/>
</dbReference>
<proteinExistence type="predicted"/>
<evidence type="ECO:0000313" key="9">
    <source>
        <dbReference type="Proteomes" id="UP001177943"/>
    </source>
</evidence>
<feature type="domain" description="HD" evidence="6">
    <location>
        <begin position="331"/>
        <end position="456"/>
    </location>
</feature>
<accession>A0AA95IAY5</accession>
<reference evidence="8" key="1">
    <citation type="submission" date="2023-05" db="EMBL/GenBank/DDBJ databases">
        <title>Comparative genomics of Bacillaceae isolates and their secondary metabolite potential.</title>
        <authorList>
            <person name="Song L."/>
            <person name="Nielsen L.J."/>
            <person name="Mohite O."/>
            <person name="Xu X."/>
            <person name="Weber T."/>
            <person name="Kovacs A.T."/>
        </authorList>
    </citation>
    <scope>NUCLEOTIDE SEQUENCE</scope>
    <source>
        <strain evidence="8">B2_4</strain>
    </source>
</reference>
<evidence type="ECO:0000256" key="4">
    <source>
        <dbReference type="SAM" id="Phobius"/>
    </source>
</evidence>